<dbReference type="InterPro" id="IPR011335">
    <property type="entry name" value="Restrct_endonuc-II-like"/>
</dbReference>
<dbReference type="RefSeq" id="WP_095328563.1">
    <property type="nucleotide sequence ID" value="NZ_NPBQ01000013.1"/>
</dbReference>
<dbReference type="SUPFAM" id="SSF52980">
    <property type="entry name" value="Restriction endonuclease-like"/>
    <property type="match status" value="1"/>
</dbReference>
<evidence type="ECO:0000313" key="3">
    <source>
        <dbReference type="Proteomes" id="UP000216961"/>
    </source>
</evidence>
<dbReference type="Proteomes" id="UP000216961">
    <property type="component" value="Unassembled WGS sequence"/>
</dbReference>
<dbReference type="InterPro" id="IPR011017">
    <property type="entry name" value="TRASH_dom"/>
</dbReference>
<dbReference type="Gene3D" id="3.40.960.10">
    <property type="entry name" value="VSR Endonuclease"/>
    <property type="match status" value="1"/>
</dbReference>
<sequence length="488" mass="57684">MIVPNQTTVMKWSNRNKAYYTNLGYKSFENGKEFHVNVEHLPFSSRAPVKFICDYCGENHIATYSGKSKNKNHFCSRNCQDSYLIGKKPWNYSKIDLNCMYCHKKILRAKSDLIENKNVFCSKECTDKFKLGRPLGYRVERLQLKCTYCSSEIIRIKTRVNSGENHFCSRRCADKHKIGKSNTSIMKGSFVNCHTCGNEFYLAKYRIESQDRYFCSNACRLIWTKTDEFKDVMSDFKREQNKLKNYCALCNTETYKYPSEIRGNIIFCSSRCRNEYFKLHNPNPKKEKVKVKCYTCAKIKYVHESVFNKNKYFFCSFDCYQQRRMEISDLKNTGTSIHVKINNLLESIGISYQNEKVFGYYSMDIYLPDYQLGIEIMGDYWHASPIRYESVEYLNDMQAKNAKKDSRKRNYIENKYNTKILYLWEKDINKNSLLCEKLIEFYILKNGILDDYNSFNYHLTSNGSIVLNNTIIQPYFMVANTQFQVSHI</sequence>
<evidence type="ECO:0000313" key="2">
    <source>
        <dbReference type="EMBL" id="PAD85021.1"/>
    </source>
</evidence>
<protein>
    <recommendedName>
        <fullName evidence="1">TRASH domain-containing protein</fullName>
    </recommendedName>
</protein>
<evidence type="ECO:0000259" key="1">
    <source>
        <dbReference type="SMART" id="SM00746"/>
    </source>
</evidence>
<feature type="domain" description="TRASH" evidence="1">
    <location>
        <begin position="53"/>
        <end position="87"/>
    </location>
</feature>
<proteinExistence type="predicted"/>
<feature type="domain" description="TRASH" evidence="1">
    <location>
        <begin position="193"/>
        <end position="227"/>
    </location>
</feature>
<feature type="domain" description="TRASH" evidence="1">
    <location>
        <begin position="146"/>
        <end position="180"/>
    </location>
</feature>
<gene>
    <name evidence="2" type="ORF">CHH57_01540</name>
</gene>
<feature type="domain" description="TRASH" evidence="1">
    <location>
        <begin position="247"/>
        <end position="280"/>
    </location>
</feature>
<accession>A0AA91TWR4</accession>
<reference evidence="2 3" key="1">
    <citation type="submission" date="2017-07" db="EMBL/GenBank/DDBJ databases">
        <title>Isolation and whole genome analysis of endospore-forming bacteria from heroin.</title>
        <authorList>
            <person name="Kalinowski J."/>
            <person name="Ahrens B."/>
            <person name="Al-Dilaimi A."/>
            <person name="Winkler A."/>
            <person name="Wibberg D."/>
            <person name="Schleenbecker U."/>
            <person name="Ruckert C."/>
            <person name="Wolfel R."/>
            <person name="Grass G."/>
        </authorList>
    </citation>
    <scope>NUCLEOTIDE SEQUENCE [LARGE SCALE GENOMIC DNA]</scope>
    <source>
        <strain evidence="2 3">7521-2</strain>
    </source>
</reference>
<dbReference type="EMBL" id="NPBQ01000013">
    <property type="protein sequence ID" value="PAD85021.1"/>
    <property type="molecule type" value="Genomic_DNA"/>
</dbReference>
<name>A0AA91TWR4_NIACI</name>
<dbReference type="AlphaFoldDB" id="A0AA91TWR4"/>
<comment type="caution">
    <text evidence="2">The sequence shown here is derived from an EMBL/GenBank/DDBJ whole genome shotgun (WGS) entry which is preliminary data.</text>
</comment>
<dbReference type="SMART" id="SM00746">
    <property type="entry name" value="TRASH"/>
    <property type="match status" value="5"/>
</dbReference>
<feature type="domain" description="TRASH" evidence="1">
    <location>
        <begin position="99"/>
        <end position="133"/>
    </location>
</feature>
<organism evidence="2 3">
    <name type="scientific">Niallia circulans</name>
    <name type="common">Bacillus circulans</name>
    <dbReference type="NCBI Taxonomy" id="1397"/>
    <lineage>
        <taxon>Bacteria</taxon>
        <taxon>Bacillati</taxon>
        <taxon>Bacillota</taxon>
        <taxon>Bacilli</taxon>
        <taxon>Bacillales</taxon>
        <taxon>Bacillaceae</taxon>
        <taxon>Niallia</taxon>
    </lineage>
</organism>